<comment type="caution">
    <text evidence="1">The sequence shown here is derived from an EMBL/GenBank/DDBJ whole genome shotgun (WGS) entry which is preliminary data.</text>
</comment>
<evidence type="ECO:0000313" key="1">
    <source>
        <dbReference type="EMBL" id="KAG5966987.1"/>
    </source>
</evidence>
<reference evidence="1" key="1">
    <citation type="journal article" date="2020" name="bioRxiv">
        <title>Whole genome comparisons of ergot fungi reveals the divergence and evolution of species within the genus Claviceps are the result of varying mechanisms driving genome evolution and host range expansion.</title>
        <authorList>
            <person name="Wyka S.A."/>
            <person name="Mondo S.J."/>
            <person name="Liu M."/>
            <person name="Dettman J."/>
            <person name="Nalam V."/>
            <person name="Broders K.D."/>
        </authorList>
    </citation>
    <scope>NUCLEOTIDE SEQUENCE</scope>
    <source>
        <strain evidence="1">CCC 1102</strain>
    </source>
</reference>
<dbReference type="Proteomes" id="UP000784919">
    <property type="component" value="Unassembled WGS sequence"/>
</dbReference>
<accession>A0A9P7MRS5</accession>
<name>A0A9P7MRS5_9HYPO</name>
<dbReference type="AlphaFoldDB" id="A0A9P7MRS5"/>
<proteinExistence type="predicted"/>
<protein>
    <submittedName>
        <fullName evidence="1">Uncharacterized protein</fullName>
    </submittedName>
</protein>
<dbReference type="EMBL" id="SRPS01000127">
    <property type="protein sequence ID" value="KAG5966987.1"/>
    <property type="molecule type" value="Genomic_DNA"/>
</dbReference>
<gene>
    <name evidence="1" type="ORF">E4U56_001014</name>
</gene>
<dbReference type="OrthoDB" id="10398975at2759"/>
<organism evidence="1 2">
    <name type="scientific">Claviceps arundinis</name>
    <dbReference type="NCBI Taxonomy" id="1623583"/>
    <lineage>
        <taxon>Eukaryota</taxon>
        <taxon>Fungi</taxon>
        <taxon>Dikarya</taxon>
        <taxon>Ascomycota</taxon>
        <taxon>Pezizomycotina</taxon>
        <taxon>Sordariomycetes</taxon>
        <taxon>Hypocreomycetidae</taxon>
        <taxon>Hypocreales</taxon>
        <taxon>Clavicipitaceae</taxon>
        <taxon>Claviceps</taxon>
    </lineage>
</organism>
<sequence>MLSVATAPKVVDFVDKSIAVSKSTLGRALKRSARCSTHVGDGFDLVSDDLVVGTEVAPALKNGCLRPPARRKHLTHEAWSLEGE</sequence>
<evidence type="ECO:0000313" key="2">
    <source>
        <dbReference type="Proteomes" id="UP000784919"/>
    </source>
</evidence>